<accession>A0A2P2E470</accession>
<name>A0A2P2E470_9LEPT</name>
<dbReference type="EMBL" id="BFBB01000008">
    <property type="protein sequence ID" value="GBF51677.1"/>
    <property type="molecule type" value="Genomic_DNA"/>
</dbReference>
<protein>
    <submittedName>
        <fullName evidence="1">Uncharacterized protein</fullName>
    </submittedName>
</protein>
<organism evidence="1 2">
    <name type="scientific">Leptospira ryugenii</name>
    <dbReference type="NCBI Taxonomy" id="1917863"/>
    <lineage>
        <taxon>Bacteria</taxon>
        <taxon>Pseudomonadati</taxon>
        <taxon>Spirochaetota</taxon>
        <taxon>Spirochaetia</taxon>
        <taxon>Leptospirales</taxon>
        <taxon>Leptospiraceae</taxon>
        <taxon>Leptospira</taxon>
    </lineage>
</organism>
<keyword evidence="2" id="KW-1185">Reference proteome</keyword>
<dbReference type="AlphaFoldDB" id="A0A2P2E470"/>
<evidence type="ECO:0000313" key="2">
    <source>
        <dbReference type="Proteomes" id="UP000245133"/>
    </source>
</evidence>
<reference evidence="1 2" key="1">
    <citation type="submission" date="2018-02" db="EMBL/GenBank/DDBJ databases">
        <title>Novel Leptospira species isolated from soil and water in Japan.</title>
        <authorList>
            <person name="Nakao R."/>
            <person name="Masuzawa T."/>
        </authorList>
    </citation>
    <scope>NUCLEOTIDE SEQUENCE [LARGE SCALE GENOMIC DNA]</scope>
    <source>
        <strain evidence="1 2">YH101</strain>
    </source>
</reference>
<comment type="caution">
    <text evidence="1">The sequence shown here is derived from an EMBL/GenBank/DDBJ whole genome shotgun (WGS) entry which is preliminary data.</text>
</comment>
<dbReference type="Proteomes" id="UP000245133">
    <property type="component" value="Unassembled WGS sequence"/>
</dbReference>
<proteinExistence type="predicted"/>
<evidence type="ECO:0000313" key="1">
    <source>
        <dbReference type="EMBL" id="GBF51677.1"/>
    </source>
</evidence>
<gene>
    <name evidence="1" type="ORF">LPTSP4_32150</name>
</gene>
<sequence length="79" mass="8991">MDNPSPSFIHLVPKSQDFDICSVQLEKDWNCFVQRISQDKDATRFISFAFCAFESTQLDRLAHTFGHIVTPEIPAFSPA</sequence>